<sequence length="331" mass="35167">MPQSLTDAVRESLKNTLLVMFTGTHDTPPLLARPLSPDAAVPSENQPSESTSEDLAQLLWRITEQRLSTFLPDLMDQLFLPSLPLSPPVAFGFAPNGPASGLSSSPVNGQDMTLNGCEARGAQTTMSLPVCTSIEENQLDAATHLNNIPTFLNPNPIIPDALKANCISNEPTDLAYPSAYCPPCDCADAYLPTGDVLNLISEPDSNLSEVPEPISGTASIYTPASLPSSITLNVSYNQYQADNFPQPLHSTSVSQASRVSTVSRNEVVPATIDGATPFHPCLPGDPTIVQPISLCPPTPPITECPSEALTIILPDSRTTVSSPSHHVIHEL</sequence>
<gene>
    <name evidence="2" type="ORF">PXEA_LOCUS2554</name>
</gene>
<evidence type="ECO:0000313" key="3">
    <source>
        <dbReference type="Proteomes" id="UP000784294"/>
    </source>
</evidence>
<proteinExistence type="predicted"/>
<keyword evidence="3" id="KW-1185">Reference proteome</keyword>
<dbReference type="Proteomes" id="UP000784294">
    <property type="component" value="Unassembled WGS sequence"/>
</dbReference>
<reference evidence="2" key="1">
    <citation type="submission" date="2018-11" db="EMBL/GenBank/DDBJ databases">
        <authorList>
            <consortium name="Pathogen Informatics"/>
        </authorList>
    </citation>
    <scope>NUCLEOTIDE SEQUENCE</scope>
</reference>
<dbReference type="AlphaFoldDB" id="A0A448WDJ8"/>
<comment type="caution">
    <text evidence="2">The sequence shown here is derived from an EMBL/GenBank/DDBJ whole genome shotgun (WGS) entry which is preliminary data.</text>
</comment>
<dbReference type="EMBL" id="CAAALY010005482">
    <property type="protein sequence ID" value="VEL09114.1"/>
    <property type="molecule type" value="Genomic_DNA"/>
</dbReference>
<protein>
    <submittedName>
        <fullName evidence="2">Uncharacterized protein</fullName>
    </submittedName>
</protein>
<name>A0A448WDJ8_9PLAT</name>
<evidence type="ECO:0000256" key="1">
    <source>
        <dbReference type="SAM" id="MobiDB-lite"/>
    </source>
</evidence>
<accession>A0A448WDJ8</accession>
<feature type="compositionally biased region" description="Polar residues" evidence="1">
    <location>
        <begin position="43"/>
        <end position="53"/>
    </location>
</feature>
<feature type="region of interest" description="Disordered" evidence="1">
    <location>
        <begin position="29"/>
        <end position="53"/>
    </location>
</feature>
<evidence type="ECO:0000313" key="2">
    <source>
        <dbReference type="EMBL" id="VEL09114.1"/>
    </source>
</evidence>
<organism evidence="2 3">
    <name type="scientific">Protopolystoma xenopodis</name>
    <dbReference type="NCBI Taxonomy" id="117903"/>
    <lineage>
        <taxon>Eukaryota</taxon>
        <taxon>Metazoa</taxon>
        <taxon>Spiralia</taxon>
        <taxon>Lophotrochozoa</taxon>
        <taxon>Platyhelminthes</taxon>
        <taxon>Monogenea</taxon>
        <taxon>Polyopisthocotylea</taxon>
        <taxon>Polystomatidea</taxon>
        <taxon>Polystomatidae</taxon>
        <taxon>Protopolystoma</taxon>
    </lineage>
</organism>